<name>A0ABV7HKY9_9GAMM</name>
<sequence length="78" mass="8338">MRSFIVIVAMLALCWIFTDVRSDNALFNVLAPLGAVVFTVALLIWGVFAVAARRESNSGPPPTPDFFDSGRGPEGGPD</sequence>
<dbReference type="RefSeq" id="WP_339616622.1">
    <property type="nucleotide sequence ID" value="NZ_AP031500.1"/>
</dbReference>
<keyword evidence="2" id="KW-1133">Transmembrane helix</keyword>
<proteinExistence type="predicted"/>
<reference evidence="4" key="1">
    <citation type="journal article" date="2019" name="Int. J. Syst. Evol. Microbiol.">
        <title>The Global Catalogue of Microorganisms (GCM) 10K type strain sequencing project: providing services to taxonomists for standard genome sequencing and annotation.</title>
        <authorList>
            <consortium name="The Broad Institute Genomics Platform"/>
            <consortium name="The Broad Institute Genome Sequencing Center for Infectious Disease"/>
            <person name="Wu L."/>
            <person name="Ma J."/>
        </authorList>
    </citation>
    <scope>NUCLEOTIDE SEQUENCE [LARGE SCALE GENOMIC DNA]</scope>
    <source>
        <strain evidence="4">KCTC 52141</strain>
    </source>
</reference>
<comment type="caution">
    <text evidence="3">The sequence shown here is derived from an EMBL/GenBank/DDBJ whole genome shotgun (WGS) entry which is preliminary data.</text>
</comment>
<evidence type="ECO:0000256" key="1">
    <source>
        <dbReference type="SAM" id="MobiDB-lite"/>
    </source>
</evidence>
<accession>A0ABV7HKY9</accession>
<keyword evidence="2" id="KW-0472">Membrane</keyword>
<evidence type="ECO:0000313" key="3">
    <source>
        <dbReference type="EMBL" id="MFC3154352.1"/>
    </source>
</evidence>
<feature type="transmembrane region" description="Helical" evidence="2">
    <location>
        <begin position="32"/>
        <end position="52"/>
    </location>
</feature>
<keyword evidence="2" id="KW-0812">Transmembrane</keyword>
<dbReference type="Proteomes" id="UP001595548">
    <property type="component" value="Unassembled WGS sequence"/>
</dbReference>
<feature type="region of interest" description="Disordered" evidence="1">
    <location>
        <begin position="54"/>
        <end position="78"/>
    </location>
</feature>
<gene>
    <name evidence="3" type="ORF">ACFOEB_03985</name>
</gene>
<keyword evidence="4" id="KW-1185">Reference proteome</keyword>
<dbReference type="EMBL" id="JBHRTL010000004">
    <property type="protein sequence ID" value="MFC3154352.1"/>
    <property type="molecule type" value="Genomic_DNA"/>
</dbReference>
<protein>
    <submittedName>
        <fullName evidence="3">Uncharacterized protein</fullName>
    </submittedName>
</protein>
<evidence type="ECO:0000313" key="4">
    <source>
        <dbReference type="Proteomes" id="UP001595548"/>
    </source>
</evidence>
<evidence type="ECO:0000256" key="2">
    <source>
        <dbReference type="SAM" id="Phobius"/>
    </source>
</evidence>
<organism evidence="3 4">
    <name type="scientific">Gilvimarinus japonicus</name>
    <dbReference type="NCBI Taxonomy" id="1796469"/>
    <lineage>
        <taxon>Bacteria</taxon>
        <taxon>Pseudomonadati</taxon>
        <taxon>Pseudomonadota</taxon>
        <taxon>Gammaproteobacteria</taxon>
        <taxon>Cellvibrionales</taxon>
        <taxon>Cellvibrionaceae</taxon>
        <taxon>Gilvimarinus</taxon>
    </lineage>
</organism>